<dbReference type="STRING" id="526221.C9SQB0"/>
<name>C9SQB0_VERA1</name>
<keyword evidence="3" id="KW-1185">Reference proteome</keyword>
<reference evidence="3" key="1">
    <citation type="journal article" date="2011" name="PLoS Pathog.">
        <title>Comparative genomics yields insights into niche adaptation of plant vascular wilt pathogens.</title>
        <authorList>
            <person name="Klosterman S.J."/>
            <person name="Subbarao K.V."/>
            <person name="Kang S."/>
            <person name="Veronese P."/>
            <person name="Gold S.E."/>
            <person name="Thomma B.P.H.J."/>
            <person name="Chen Z."/>
            <person name="Henrissat B."/>
            <person name="Lee Y.-H."/>
            <person name="Park J."/>
            <person name="Garcia-Pedrajas M.D."/>
            <person name="Barbara D.J."/>
            <person name="Anchieta A."/>
            <person name="de Jonge R."/>
            <person name="Santhanam P."/>
            <person name="Maruthachalam K."/>
            <person name="Atallah Z."/>
            <person name="Amyotte S.G."/>
            <person name="Paz Z."/>
            <person name="Inderbitzin P."/>
            <person name="Hayes R.J."/>
            <person name="Heiman D.I."/>
            <person name="Young S."/>
            <person name="Zeng Q."/>
            <person name="Engels R."/>
            <person name="Galagan J."/>
            <person name="Cuomo C.A."/>
            <person name="Dobinson K.F."/>
            <person name="Ma L.-J."/>
        </authorList>
    </citation>
    <scope>NUCLEOTIDE SEQUENCE [LARGE SCALE GENOMIC DNA]</scope>
    <source>
        <strain evidence="3">VaMs.102 / ATCC MYA-4576 / FGSC 10136</strain>
    </source>
</reference>
<dbReference type="EMBL" id="DS985222">
    <property type="protein sequence ID" value="EEY21035.1"/>
    <property type="molecule type" value="Genomic_DNA"/>
</dbReference>
<proteinExistence type="predicted"/>
<feature type="region of interest" description="Disordered" evidence="1">
    <location>
        <begin position="1"/>
        <end position="22"/>
    </location>
</feature>
<dbReference type="OrthoDB" id="5244128at2759"/>
<dbReference type="AlphaFoldDB" id="C9SQB0"/>
<evidence type="ECO:0000313" key="2">
    <source>
        <dbReference type="EMBL" id="EEY21035.1"/>
    </source>
</evidence>
<dbReference type="RefSeq" id="XP_003002574.1">
    <property type="nucleotide sequence ID" value="XM_003002528.1"/>
</dbReference>
<evidence type="ECO:0000313" key="3">
    <source>
        <dbReference type="Proteomes" id="UP000008698"/>
    </source>
</evidence>
<accession>C9SQB0</accession>
<dbReference type="eggNOG" id="KOG0399">
    <property type="taxonomic scope" value="Eukaryota"/>
</dbReference>
<gene>
    <name evidence="2" type="ORF">VDBG_07145</name>
</gene>
<dbReference type="KEGG" id="val:VDBG_07145"/>
<organism evidence="3">
    <name type="scientific">Verticillium alfalfae (strain VaMs.102 / ATCC MYA-4576 / FGSC 10136)</name>
    <name type="common">Verticillium wilt of alfalfa</name>
    <name type="synonym">Verticillium albo-atrum</name>
    <dbReference type="NCBI Taxonomy" id="526221"/>
    <lineage>
        <taxon>Eukaryota</taxon>
        <taxon>Fungi</taxon>
        <taxon>Dikarya</taxon>
        <taxon>Ascomycota</taxon>
        <taxon>Pezizomycotina</taxon>
        <taxon>Sordariomycetes</taxon>
        <taxon>Hypocreomycetidae</taxon>
        <taxon>Glomerellales</taxon>
        <taxon>Plectosphaerellaceae</taxon>
        <taxon>Verticillium</taxon>
    </lineage>
</organism>
<dbReference type="GeneID" id="9527571"/>
<protein>
    <submittedName>
        <fullName evidence="2">Glutamate synthase</fullName>
    </submittedName>
</protein>
<sequence length="216" mass="23868">MNENDPAIGDVSSMPGNRPDPRLAAMGVGAGAIIRWASPKNRQEKGTTLIDGLSSFRTPAGLAKAIVQHQHDTTLCRAPHRTCMLRFRYRRESAPDETRFETKYPPHVQLALLLSTIPYLLRSLIPNPTPITSRRLSPSMGLPEDFNDQQTSFDAEKEQYTPYEYQEEGNTSWAGALPVKQGLYDPDLEKDACGVGFAWASLATRLSAMRATCSAT</sequence>
<dbReference type="Proteomes" id="UP000008698">
    <property type="component" value="Unassembled WGS sequence"/>
</dbReference>
<dbReference type="HOGENOM" id="CLU_1278481_0_0_1"/>
<evidence type="ECO:0000256" key="1">
    <source>
        <dbReference type="SAM" id="MobiDB-lite"/>
    </source>
</evidence>